<dbReference type="PANTHER" id="PTHR36540:SF1">
    <property type="entry name" value="PYRIMIDINE_PURINE NUCLEOSIDE PHOSPHORYLASE"/>
    <property type="match status" value="1"/>
</dbReference>
<dbReference type="CDD" id="cd20296">
    <property type="entry name" value="cupin_PpnP-like"/>
    <property type="match status" value="1"/>
</dbReference>
<name>A0A1J5T122_9ZZZZ</name>
<dbReference type="AlphaFoldDB" id="A0A1J5T122"/>
<organism evidence="3">
    <name type="scientific">mine drainage metagenome</name>
    <dbReference type="NCBI Taxonomy" id="410659"/>
    <lineage>
        <taxon>unclassified sequences</taxon>
        <taxon>metagenomes</taxon>
        <taxon>ecological metagenomes</taxon>
    </lineage>
</organism>
<comment type="caution">
    <text evidence="3">The sequence shown here is derived from an EMBL/GenBank/DDBJ whole genome shotgun (WGS) entry which is preliminary data.</text>
</comment>
<dbReference type="Gene3D" id="2.60.120.10">
    <property type="entry name" value="Jelly Rolls"/>
    <property type="match status" value="1"/>
</dbReference>
<dbReference type="GO" id="GO:0005829">
    <property type="term" value="C:cytosol"/>
    <property type="evidence" value="ECO:0007669"/>
    <property type="project" value="TreeGrafter"/>
</dbReference>
<evidence type="ECO:0000256" key="1">
    <source>
        <dbReference type="ARBA" id="ARBA00022676"/>
    </source>
</evidence>
<dbReference type="GO" id="GO:0016154">
    <property type="term" value="F:pyrimidine-nucleoside phosphorylase activity"/>
    <property type="evidence" value="ECO:0007669"/>
    <property type="project" value="TreeGrafter"/>
</dbReference>
<dbReference type="EMBL" id="MLJW01000013">
    <property type="protein sequence ID" value="OIR13883.1"/>
    <property type="molecule type" value="Genomic_DNA"/>
</dbReference>
<accession>A0A1J5T122</accession>
<proteinExistence type="inferred from homology"/>
<dbReference type="InterPro" id="IPR014710">
    <property type="entry name" value="RmlC-like_jellyroll"/>
</dbReference>
<reference evidence="3" key="1">
    <citation type="submission" date="2016-10" db="EMBL/GenBank/DDBJ databases">
        <title>Sequence of Gallionella enrichment culture.</title>
        <authorList>
            <person name="Poehlein A."/>
            <person name="Muehling M."/>
            <person name="Daniel R."/>
        </authorList>
    </citation>
    <scope>NUCLEOTIDE SEQUENCE</scope>
</reference>
<protein>
    <submittedName>
        <fullName evidence="3">Uncharacterized protein</fullName>
    </submittedName>
</protein>
<evidence type="ECO:0000256" key="2">
    <source>
        <dbReference type="ARBA" id="ARBA00022679"/>
    </source>
</evidence>
<sequence>MSDKIDNVSVGKKANVFFDGKCVSHSVFFPDGSRKTVGVVLPNSKLTFNVGAPELMEISGGECSVKIAGESAFKTYAAGSSFRVGENGSFDIHTGAEAVHYVCSFGSD</sequence>
<dbReference type="InterPro" id="IPR009664">
    <property type="entry name" value="Ppnp"/>
</dbReference>
<dbReference type="Pfam" id="PF06865">
    <property type="entry name" value="Ppnp"/>
    <property type="match status" value="1"/>
</dbReference>
<evidence type="ECO:0000313" key="3">
    <source>
        <dbReference type="EMBL" id="OIR13883.1"/>
    </source>
</evidence>
<gene>
    <name evidence="3" type="ORF">GALL_50190</name>
</gene>
<dbReference type="GO" id="GO:0004731">
    <property type="term" value="F:purine-nucleoside phosphorylase activity"/>
    <property type="evidence" value="ECO:0007669"/>
    <property type="project" value="TreeGrafter"/>
</dbReference>
<dbReference type="SUPFAM" id="SSF51182">
    <property type="entry name" value="RmlC-like cupins"/>
    <property type="match status" value="1"/>
</dbReference>
<dbReference type="InterPro" id="IPR011051">
    <property type="entry name" value="RmlC_Cupin_sf"/>
</dbReference>
<keyword evidence="2" id="KW-0808">Transferase</keyword>
<dbReference type="PANTHER" id="PTHR36540">
    <property type="entry name" value="PYRIMIDINE/PURINE NUCLEOSIDE PHOSPHORYLASE"/>
    <property type="match status" value="1"/>
</dbReference>
<keyword evidence="1" id="KW-0328">Glycosyltransferase</keyword>
<dbReference type="HAMAP" id="MF_01537">
    <property type="entry name" value="Nucleos_phosphorylase_PpnP"/>
    <property type="match status" value="1"/>
</dbReference>